<proteinExistence type="predicted"/>
<feature type="domain" description="6-phosphogluconate dehydrogenase NADP-binding" evidence="3">
    <location>
        <begin position="48"/>
        <end position="199"/>
    </location>
</feature>
<dbReference type="EMBL" id="BSPG01000019">
    <property type="protein sequence ID" value="GLS45232.1"/>
    <property type="molecule type" value="Genomic_DNA"/>
</dbReference>
<evidence type="ECO:0000256" key="2">
    <source>
        <dbReference type="ARBA" id="ARBA00023027"/>
    </source>
</evidence>
<reference evidence="6" key="1">
    <citation type="journal article" date="2019" name="Int. J. Syst. Evol. Microbiol.">
        <title>The Global Catalogue of Microorganisms (GCM) 10K type strain sequencing project: providing services to taxonomists for standard genome sequencing and annotation.</title>
        <authorList>
            <consortium name="The Broad Institute Genomics Platform"/>
            <consortium name="The Broad Institute Genome Sequencing Center for Infectious Disease"/>
            <person name="Wu L."/>
            <person name="Ma J."/>
        </authorList>
    </citation>
    <scope>NUCLEOTIDE SEQUENCE [LARGE SCALE GENOMIC DNA]</scope>
    <source>
        <strain evidence="6">NBRC 107710</strain>
    </source>
</reference>
<dbReference type="InterPro" id="IPR013328">
    <property type="entry name" value="6PGD_dom2"/>
</dbReference>
<organism evidence="5 6">
    <name type="scientific">Methylobacterium brachythecii</name>
    <dbReference type="NCBI Taxonomy" id="1176177"/>
    <lineage>
        <taxon>Bacteria</taxon>
        <taxon>Pseudomonadati</taxon>
        <taxon>Pseudomonadota</taxon>
        <taxon>Alphaproteobacteria</taxon>
        <taxon>Hyphomicrobiales</taxon>
        <taxon>Methylobacteriaceae</taxon>
        <taxon>Methylobacterium</taxon>
    </lineage>
</organism>
<dbReference type="InterPro" id="IPR015815">
    <property type="entry name" value="HIBADH-related"/>
</dbReference>
<comment type="caution">
    <text evidence="5">The sequence shown here is derived from an EMBL/GenBank/DDBJ whole genome shotgun (WGS) entry which is preliminary data.</text>
</comment>
<evidence type="ECO:0000259" key="3">
    <source>
        <dbReference type="Pfam" id="PF03446"/>
    </source>
</evidence>
<keyword evidence="6" id="KW-1185">Reference proteome</keyword>
<dbReference type="PANTHER" id="PTHR43580">
    <property type="entry name" value="OXIDOREDUCTASE GLYR1-RELATED"/>
    <property type="match status" value="1"/>
</dbReference>
<gene>
    <name evidence="5" type="ORF">GCM10007884_32210</name>
</gene>
<dbReference type="InterPro" id="IPR008927">
    <property type="entry name" value="6-PGluconate_DH-like_C_sf"/>
</dbReference>
<name>A0ABQ6D556_9HYPH</name>
<dbReference type="InterPro" id="IPR036291">
    <property type="entry name" value="NAD(P)-bd_dom_sf"/>
</dbReference>
<dbReference type="PANTHER" id="PTHR43580:SF2">
    <property type="entry name" value="CYTOKINE-LIKE NUCLEAR FACTOR N-PAC"/>
    <property type="match status" value="1"/>
</dbReference>
<dbReference type="InterPro" id="IPR002204">
    <property type="entry name" value="3-OH-isobutyrate_DH-rel_CS"/>
</dbReference>
<dbReference type="Gene3D" id="1.10.1040.10">
    <property type="entry name" value="N-(1-d-carboxylethyl)-l-norvaline Dehydrogenase, domain 2"/>
    <property type="match status" value="1"/>
</dbReference>
<dbReference type="SUPFAM" id="SSF51735">
    <property type="entry name" value="NAD(P)-binding Rossmann-fold domains"/>
    <property type="match status" value="1"/>
</dbReference>
<evidence type="ECO:0000256" key="1">
    <source>
        <dbReference type="ARBA" id="ARBA00023002"/>
    </source>
</evidence>
<dbReference type="PROSITE" id="PS00895">
    <property type="entry name" value="3_HYDROXYISOBUT_DH"/>
    <property type="match status" value="1"/>
</dbReference>
<dbReference type="PIRSF" id="PIRSF000103">
    <property type="entry name" value="HIBADH"/>
    <property type="match status" value="1"/>
</dbReference>
<dbReference type="SUPFAM" id="SSF48179">
    <property type="entry name" value="6-phosphogluconate dehydrogenase C-terminal domain-like"/>
    <property type="match status" value="1"/>
</dbReference>
<evidence type="ECO:0000313" key="5">
    <source>
        <dbReference type="EMBL" id="GLS45232.1"/>
    </source>
</evidence>
<dbReference type="InterPro" id="IPR051265">
    <property type="entry name" value="HIBADH-related_NP60_sf"/>
</dbReference>
<protein>
    <submittedName>
        <fullName evidence="5">Oxidoreductase</fullName>
    </submittedName>
</protein>
<dbReference type="Pfam" id="PF14833">
    <property type="entry name" value="NAD_binding_11"/>
    <property type="match status" value="1"/>
</dbReference>
<dbReference type="Proteomes" id="UP001156881">
    <property type="component" value="Unassembled WGS sequence"/>
</dbReference>
<keyword evidence="2" id="KW-0520">NAD</keyword>
<evidence type="ECO:0000259" key="4">
    <source>
        <dbReference type="Pfam" id="PF14833"/>
    </source>
</evidence>
<keyword evidence="1" id="KW-0560">Oxidoreductase</keyword>
<accession>A0ABQ6D556</accession>
<dbReference type="Gene3D" id="3.40.50.720">
    <property type="entry name" value="NAD(P)-binding Rossmann-like Domain"/>
    <property type="match status" value="1"/>
</dbReference>
<sequence length="335" mass="34097">MRSGRVSDGDGGGAAPYLPRGADPLLSHAAPARLASTAAITEAGMSMDVGFLGLGRMGQAMAANLVKAGHTVRVWNRSPEAAQGIAGATPVATAAEAFRGDAAITMLADDAALRSVIVEGGLLEAAERPAVHVSMSTVAVALAKELAPLHEKAGIAYVAAPVFGRPDAAANAALNIVAAGDETAIAKVQPLLDAMGTRTWRFGSEPSAANAVKLAGNFMIVSAIEAMGEASAFAEGHGVSKQSLLDLLNTTLFASPVYKNYGALIAEDRYEPPGFTLRLGAKDIRLVLAAAEGAGVTMPFASVLRDNLIDAISHGDGELDFAALATVAARRSGQS</sequence>
<feature type="domain" description="3-hydroxyisobutyrate dehydrogenase-like NAD-binding" evidence="4">
    <location>
        <begin position="208"/>
        <end position="326"/>
    </location>
</feature>
<dbReference type="InterPro" id="IPR029154">
    <property type="entry name" value="HIBADH-like_NADP-bd"/>
</dbReference>
<dbReference type="InterPro" id="IPR006115">
    <property type="entry name" value="6PGDH_NADP-bd"/>
</dbReference>
<evidence type="ECO:0000313" key="6">
    <source>
        <dbReference type="Proteomes" id="UP001156881"/>
    </source>
</evidence>
<dbReference type="Pfam" id="PF03446">
    <property type="entry name" value="NAD_binding_2"/>
    <property type="match status" value="1"/>
</dbReference>